<comment type="similarity">
    <text evidence="1 4 6">Belongs to the pyrroline-5-carboxylate reductase family.</text>
</comment>
<dbReference type="NCBIfam" id="TIGR00112">
    <property type="entry name" value="proC"/>
    <property type="match status" value="1"/>
</dbReference>
<dbReference type="InterPro" id="IPR036291">
    <property type="entry name" value="NAD(P)-bd_dom_sf"/>
</dbReference>
<comment type="pathway">
    <text evidence="4 6">Amino-acid biosynthesis; L-proline biosynthesis; L-proline from L-glutamate 5-semialdehyde: step 1/1.</text>
</comment>
<dbReference type="PANTHER" id="PTHR11645">
    <property type="entry name" value="PYRROLINE-5-CARBOXYLATE REDUCTASE"/>
    <property type="match status" value="1"/>
</dbReference>
<evidence type="ECO:0000256" key="3">
    <source>
        <dbReference type="ARBA" id="ARBA00023002"/>
    </source>
</evidence>
<comment type="catalytic activity">
    <reaction evidence="4">
        <text>L-proline + NAD(+) = (S)-1-pyrroline-5-carboxylate + NADH + 2 H(+)</text>
        <dbReference type="Rhea" id="RHEA:14105"/>
        <dbReference type="ChEBI" id="CHEBI:15378"/>
        <dbReference type="ChEBI" id="CHEBI:17388"/>
        <dbReference type="ChEBI" id="CHEBI:57540"/>
        <dbReference type="ChEBI" id="CHEBI:57945"/>
        <dbReference type="ChEBI" id="CHEBI:60039"/>
        <dbReference type="EC" id="1.5.1.2"/>
    </reaction>
</comment>
<protein>
    <recommendedName>
        <fullName evidence="4 5">Pyrroline-5-carboxylate reductase</fullName>
        <shortName evidence="4">P5C reductase</shortName>
        <shortName evidence="4">P5CR</shortName>
        <ecNumber evidence="4 5">1.5.1.2</ecNumber>
    </recommendedName>
    <alternativeName>
        <fullName evidence="4">PCA reductase</fullName>
    </alternativeName>
</protein>
<accession>A0ABP7N131</accession>
<dbReference type="HAMAP" id="MF_01925">
    <property type="entry name" value="P5C_reductase"/>
    <property type="match status" value="1"/>
</dbReference>
<dbReference type="PROSITE" id="PS00521">
    <property type="entry name" value="P5CR"/>
    <property type="match status" value="1"/>
</dbReference>
<evidence type="ECO:0000256" key="1">
    <source>
        <dbReference type="ARBA" id="ARBA00005525"/>
    </source>
</evidence>
<dbReference type="SUPFAM" id="SSF51735">
    <property type="entry name" value="NAD(P)-binding Rossmann-fold domains"/>
    <property type="match status" value="1"/>
</dbReference>
<keyword evidence="3 4" id="KW-0560">Oxidoreductase</keyword>
<dbReference type="InterPro" id="IPR028939">
    <property type="entry name" value="P5C_Rdtase_cat_N"/>
</dbReference>
<dbReference type="SUPFAM" id="SSF48179">
    <property type="entry name" value="6-phosphogluconate dehydrogenase C-terminal domain-like"/>
    <property type="match status" value="1"/>
</dbReference>
<dbReference type="InterPro" id="IPR000304">
    <property type="entry name" value="Pyrroline-COOH_reductase"/>
</dbReference>
<comment type="subcellular location">
    <subcellularLocation>
        <location evidence="4">Cytoplasm</location>
    </subcellularLocation>
</comment>
<proteinExistence type="inferred from homology"/>
<dbReference type="PIRSF" id="PIRSF000193">
    <property type="entry name" value="Pyrrol-5-carb_rd"/>
    <property type="match status" value="1"/>
</dbReference>
<keyword evidence="4" id="KW-0963">Cytoplasm</keyword>
<evidence type="ECO:0000256" key="7">
    <source>
        <dbReference type="SAM" id="MobiDB-lite"/>
    </source>
</evidence>
<dbReference type="InterPro" id="IPR008927">
    <property type="entry name" value="6-PGluconate_DH-like_C_sf"/>
</dbReference>
<keyword evidence="11" id="KW-1185">Reference proteome</keyword>
<dbReference type="Gene3D" id="1.10.3730.10">
    <property type="entry name" value="ProC C-terminal domain-like"/>
    <property type="match status" value="1"/>
</dbReference>
<dbReference type="InterPro" id="IPR053790">
    <property type="entry name" value="P5CR-like_CS"/>
</dbReference>
<reference evidence="11" key="1">
    <citation type="journal article" date="2019" name="Int. J. Syst. Evol. Microbiol.">
        <title>The Global Catalogue of Microorganisms (GCM) 10K type strain sequencing project: providing services to taxonomists for standard genome sequencing and annotation.</title>
        <authorList>
            <consortium name="The Broad Institute Genomics Platform"/>
            <consortium name="The Broad Institute Genome Sequencing Center for Infectious Disease"/>
            <person name="Wu L."/>
            <person name="Ma J."/>
        </authorList>
    </citation>
    <scope>NUCLEOTIDE SEQUENCE [LARGE SCALE GENOMIC DNA]</scope>
    <source>
        <strain evidence="11">JCM 16916</strain>
    </source>
</reference>
<evidence type="ECO:0000256" key="2">
    <source>
        <dbReference type="ARBA" id="ARBA00022857"/>
    </source>
</evidence>
<evidence type="ECO:0000313" key="11">
    <source>
        <dbReference type="Proteomes" id="UP001501727"/>
    </source>
</evidence>
<sequence>MTASTTPASPDSNAGSTAFIGGGNMARSLIGGLVARGTPGSSIRVAEPAEAARKALADDFGVATFADGAQAVDGADVWMLAVKPQVLRQVCEALAPQARARRPLVVSVAAGITTAQISRWLGGGEDADAPAIVRCMPNTPALLGAGVTGLFATPAVDASGRERAQALLSSAGTTVWIDDEAQMDAVTGTSGSGPAYVFLLAEAMEDAAKRQGLPDATARTLALQTILGAARMLTEPGAPPPAELRRRVTSPGGTTQAAIETFEEGGLRELVDRAIANAAERGRELSAAND</sequence>
<feature type="region of interest" description="Disordered" evidence="7">
    <location>
        <begin position="233"/>
        <end position="254"/>
    </location>
</feature>
<dbReference type="Gene3D" id="3.40.50.720">
    <property type="entry name" value="NAD(P)-binding Rossmann-like Domain"/>
    <property type="match status" value="1"/>
</dbReference>
<evidence type="ECO:0000256" key="5">
    <source>
        <dbReference type="NCBIfam" id="TIGR00112"/>
    </source>
</evidence>
<keyword evidence="4 6" id="KW-0641">Proline biosynthesis</keyword>
<dbReference type="PANTHER" id="PTHR11645:SF0">
    <property type="entry name" value="PYRROLINE-5-CARBOXYLATE REDUCTASE 3"/>
    <property type="match status" value="1"/>
</dbReference>
<keyword evidence="2 4" id="KW-0521">NADP</keyword>
<dbReference type="Pfam" id="PF14748">
    <property type="entry name" value="P5CR_dimer"/>
    <property type="match status" value="1"/>
</dbReference>
<dbReference type="EC" id="1.5.1.2" evidence="4 5"/>
<dbReference type="Pfam" id="PF03807">
    <property type="entry name" value="F420_oxidored"/>
    <property type="match status" value="1"/>
</dbReference>
<evidence type="ECO:0000313" key="10">
    <source>
        <dbReference type="EMBL" id="GAA3933131.1"/>
    </source>
</evidence>
<organism evidence="10 11">
    <name type="scientific">Luteimonas lutimaris</name>
    <dbReference type="NCBI Taxonomy" id="698645"/>
    <lineage>
        <taxon>Bacteria</taxon>
        <taxon>Pseudomonadati</taxon>
        <taxon>Pseudomonadota</taxon>
        <taxon>Gammaproteobacteria</taxon>
        <taxon>Lysobacterales</taxon>
        <taxon>Lysobacteraceae</taxon>
        <taxon>Luteimonas</taxon>
    </lineage>
</organism>
<evidence type="ECO:0000259" key="9">
    <source>
        <dbReference type="Pfam" id="PF14748"/>
    </source>
</evidence>
<evidence type="ECO:0000259" key="8">
    <source>
        <dbReference type="Pfam" id="PF03807"/>
    </source>
</evidence>
<name>A0ABP7N131_9GAMM</name>
<feature type="domain" description="Pyrroline-5-carboxylate reductase dimerisation" evidence="9">
    <location>
        <begin position="180"/>
        <end position="285"/>
    </location>
</feature>
<keyword evidence="4 6" id="KW-0028">Amino-acid biosynthesis</keyword>
<evidence type="ECO:0000256" key="6">
    <source>
        <dbReference type="RuleBase" id="RU003903"/>
    </source>
</evidence>
<feature type="domain" description="Pyrroline-5-carboxylate reductase catalytic N-terminal" evidence="8">
    <location>
        <begin position="18"/>
        <end position="111"/>
    </location>
</feature>
<dbReference type="EMBL" id="BAAAZU010000031">
    <property type="protein sequence ID" value="GAA3933131.1"/>
    <property type="molecule type" value="Genomic_DNA"/>
</dbReference>
<dbReference type="RefSeq" id="WP_425561910.1">
    <property type="nucleotide sequence ID" value="NZ_BAAAZU010000031.1"/>
</dbReference>
<evidence type="ECO:0000256" key="4">
    <source>
        <dbReference type="HAMAP-Rule" id="MF_01925"/>
    </source>
</evidence>
<dbReference type="InterPro" id="IPR029036">
    <property type="entry name" value="P5CR_dimer"/>
</dbReference>
<dbReference type="Proteomes" id="UP001501727">
    <property type="component" value="Unassembled WGS sequence"/>
</dbReference>
<comment type="function">
    <text evidence="4">Catalyzes the reduction of 1-pyrroline-5-carboxylate (PCA) to L-proline.</text>
</comment>
<comment type="caution">
    <text evidence="10">The sequence shown here is derived from an EMBL/GenBank/DDBJ whole genome shotgun (WGS) entry which is preliminary data.</text>
</comment>
<comment type="catalytic activity">
    <reaction evidence="4 6">
        <text>L-proline + NADP(+) = (S)-1-pyrroline-5-carboxylate + NADPH + 2 H(+)</text>
        <dbReference type="Rhea" id="RHEA:14109"/>
        <dbReference type="ChEBI" id="CHEBI:15378"/>
        <dbReference type="ChEBI" id="CHEBI:17388"/>
        <dbReference type="ChEBI" id="CHEBI:57783"/>
        <dbReference type="ChEBI" id="CHEBI:58349"/>
        <dbReference type="ChEBI" id="CHEBI:60039"/>
        <dbReference type="EC" id="1.5.1.2"/>
    </reaction>
</comment>
<gene>
    <name evidence="4 10" type="primary">proC</name>
    <name evidence="10" type="ORF">GCM10022229_28620</name>
</gene>